<comment type="similarity">
    <text evidence="4">Belongs to the PEP-utilizing enzyme family.</text>
</comment>
<comment type="caution">
    <text evidence="16">The sequence shown here is derived from an EMBL/GenBank/DDBJ whole genome shotgun (WGS) entry which is preliminary data.</text>
</comment>
<dbReference type="GO" id="GO:0046872">
    <property type="term" value="F:metal ion binding"/>
    <property type="evidence" value="ECO:0007669"/>
    <property type="project" value="UniProtKB-KW"/>
</dbReference>
<evidence type="ECO:0000256" key="11">
    <source>
        <dbReference type="ARBA" id="ARBA00022840"/>
    </source>
</evidence>
<evidence type="ECO:0000256" key="1">
    <source>
        <dbReference type="ARBA" id="ARBA00001946"/>
    </source>
</evidence>
<keyword evidence="17" id="KW-1185">Reference proteome</keyword>
<dbReference type="Proteomes" id="UP000194221">
    <property type="component" value="Unassembled WGS sequence"/>
</dbReference>
<evidence type="ECO:0000259" key="15">
    <source>
        <dbReference type="Pfam" id="PF01326"/>
    </source>
</evidence>
<dbReference type="GO" id="GO:0006094">
    <property type="term" value="P:gluconeogenesis"/>
    <property type="evidence" value="ECO:0007669"/>
    <property type="project" value="UniProtKB-UniPathway"/>
</dbReference>
<name>A0A1Y2PFF4_9FLAO</name>
<evidence type="ECO:0000256" key="6">
    <source>
        <dbReference type="ARBA" id="ARBA00021623"/>
    </source>
</evidence>
<dbReference type="PANTHER" id="PTHR43030">
    <property type="entry name" value="PHOSPHOENOLPYRUVATE SYNTHASE"/>
    <property type="match status" value="1"/>
</dbReference>
<comment type="cofactor">
    <cofactor evidence="1">
        <name>Mg(2+)</name>
        <dbReference type="ChEBI" id="CHEBI:18420"/>
    </cofactor>
</comment>
<protein>
    <recommendedName>
        <fullName evidence="6">Phosphoenolpyruvate synthase</fullName>
        <ecNumber evidence="5">2.7.9.2</ecNumber>
    </recommendedName>
    <alternativeName>
        <fullName evidence="13">Pyruvate, water dikinase</fullName>
    </alternativeName>
</protein>
<dbReference type="PANTHER" id="PTHR43030:SF1">
    <property type="entry name" value="PHOSPHOENOLPYRUVATE SYNTHASE"/>
    <property type="match status" value="1"/>
</dbReference>
<accession>A0A1Y2PFF4</accession>
<dbReference type="STRING" id="1635173.WH52_00735"/>
<evidence type="ECO:0000256" key="12">
    <source>
        <dbReference type="ARBA" id="ARBA00022842"/>
    </source>
</evidence>
<evidence type="ECO:0000256" key="7">
    <source>
        <dbReference type="ARBA" id="ARBA00022679"/>
    </source>
</evidence>
<evidence type="ECO:0000313" key="17">
    <source>
        <dbReference type="Proteomes" id="UP000194221"/>
    </source>
</evidence>
<evidence type="ECO:0000256" key="8">
    <source>
        <dbReference type="ARBA" id="ARBA00022723"/>
    </source>
</evidence>
<keyword evidence="11" id="KW-0067">ATP-binding</keyword>
<dbReference type="Gene3D" id="3.30.1490.20">
    <property type="entry name" value="ATP-grasp fold, A domain"/>
    <property type="match status" value="1"/>
</dbReference>
<evidence type="ECO:0000256" key="13">
    <source>
        <dbReference type="ARBA" id="ARBA00033470"/>
    </source>
</evidence>
<evidence type="ECO:0000256" key="4">
    <source>
        <dbReference type="ARBA" id="ARBA00007837"/>
    </source>
</evidence>
<dbReference type="OrthoDB" id="9765468at2"/>
<keyword evidence="8" id="KW-0479">Metal-binding</keyword>
<organism evidence="16 17">
    <name type="scientific">Tenacibaculum holothuriorum</name>
    <dbReference type="NCBI Taxonomy" id="1635173"/>
    <lineage>
        <taxon>Bacteria</taxon>
        <taxon>Pseudomonadati</taxon>
        <taxon>Bacteroidota</taxon>
        <taxon>Flavobacteriia</taxon>
        <taxon>Flavobacteriales</taxon>
        <taxon>Flavobacteriaceae</taxon>
        <taxon>Tenacibaculum</taxon>
    </lineage>
</organism>
<dbReference type="EC" id="2.7.9.2" evidence="5"/>
<dbReference type="SUPFAM" id="SSF56059">
    <property type="entry name" value="Glutathione synthetase ATP-binding domain-like"/>
    <property type="match status" value="1"/>
</dbReference>
<keyword evidence="10" id="KW-0418">Kinase</keyword>
<reference evidence="16 17" key="1">
    <citation type="submission" date="2015-03" db="EMBL/GenBank/DDBJ databases">
        <title>Genome sequence of Tenacibaculum sp. S2-2, isolated from intestinal microbiota of sea cucumber, Apostichopus japonicas.</title>
        <authorList>
            <person name="Shao Z."/>
            <person name="Wang L."/>
            <person name="Li X."/>
        </authorList>
    </citation>
    <scope>NUCLEOTIDE SEQUENCE [LARGE SCALE GENOMIC DNA]</scope>
    <source>
        <strain evidence="16 17">S2-2</strain>
    </source>
</reference>
<feature type="domain" description="Pyruvate phosphate dikinase AMP/ATP-binding" evidence="15">
    <location>
        <begin position="323"/>
        <end position="629"/>
    </location>
</feature>
<evidence type="ECO:0000256" key="9">
    <source>
        <dbReference type="ARBA" id="ARBA00022741"/>
    </source>
</evidence>
<sequence>MRAIISILFCIYFCFQSYSQNYKSKLSSIADFNKLSYKPLSNKYGFVKSLKILYDLKNKKLYYTNSKTYKYHYEFVINYLELDISIDNFNKYNYQEKHKNKRFLLANINHYENINMYTLELSPADNMSIKDIVFLYDKVKSSTYFKNFKFFLNTSRLVLEKSKLPIPYITADEIYGNQVYQPISLNKAYGKLRFINIDSLDNISIENTDIVIVNKPVLTLPIVNGVLTTRMQTPLSHISVLGINRKIPVATYKKAYTNSYLKDLNNQYVSFQVKLDTFFIKPISKKKFDRKTRKRKKKLKDLAINKNIDTLIPGKFLHHKMIDIVGGKAANFGELYKLSIKNNFKVPECSFAIPFHFYLQHIKKHKIDDLIEKTIKNYSITQNDSSLFINLKKIQKRIKKASIDNSLIERINNYVTKNCGYKRIRFRSSTNAEDIKGFSGAGLYTSKTGILNNPKKTFAKAIKKVWASLWKKQAFLERDLFNINQKTVAMGILAHRSFPNEIANGVAITKNLYRKDFYGNVINIQLGEEPVVNPKKDIISEQLLCYEGADIELYNDKKAIEIIAYSSLSNNKLILTNDEILNLSKQLSIIKKYFYKKIYRTGKSFLNFGLDVEFKIDGNNRDLYIKQARYFND</sequence>
<dbReference type="GO" id="GO:0005524">
    <property type="term" value="F:ATP binding"/>
    <property type="evidence" value="ECO:0007669"/>
    <property type="project" value="UniProtKB-KW"/>
</dbReference>
<dbReference type="InParanoid" id="A0A1Y2PFF4"/>
<evidence type="ECO:0000256" key="10">
    <source>
        <dbReference type="ARBA" id="ARBA00022777"/>
    </source>
</evidence>
<keyword evidence="12" id="KW-0460">Magnesium</keyword>
<evidence type="ECO:0000256" key="3">
    <source>
        <dbReference type="ARBA" id="ARBA00004742"/>
    </source>
</evidence>
<dbReference type="EMBL" id="LAPZ01000001">
    <property type="protein sequence ID" value="OSY89213.1"/>
    <property type="molecule type" value="Genomic_DNA"/>
</dbReference>
<evidence type="ECO:0000256" key="2">
    <source>
        <dbReference type="ARBA" id="ARBA00002988"/>
    </source>
</evidence>
<comment type="pathway">
    <text evidence="3">Carbohydrate biosynthesis; gluconeogenesis.</text>
</comment>
<proteinExistence type="inferred from homology"/>
<dbReference type="InterPro" id="IPR002192">
    <property type="entry name" value="PPDK_AMP/ATP-bd"/>
</dbReference>
<comment type="catalytic activity">
    <reaction evidence="14">
        <text>pyruvate + ATP + H2O = phosphoenolpyruvate + AMP + phosphate + 2 H(+)</text>
        <dbReference type="Rhea" id="RHEA:11364"/>
        <dbReference type="ChEBI" id="CHEBI:15361"/>
        <dbReference type="ChEBI" id="CHEBI:15377"/>
        <dbReference type="ChEBI" id="CHEBI:15378"/>
        <dbReference type="ChEBI" id="CHEBI:30616"/>
        <dbReference type="ChEBI" id="CHEBI:43474"/>
        <dbReference type="ChEBI" id="CHEBI:58702"/>
        <dbReference type="ChEBI" id="CHEBI:456215"/>
        <dbReference type="EC" id="2.7.9.2"/>
    </reaction>
</comment>
<keyword evidence="9" id="KW-0547">Nucleotide-binding</keyword>
<comment type="function">
    <text evidence="2">Catalyzes the phosphorylation of pyruvate to phosphoenolpyruvate.</text>
</comment>
<dbReference type="InterPro" id="IPR006319">
    <property type="entry name" value="PEP_synth"/>
</dbReference>
<dbReference type="RefSeq" id="WP_086029008.1">
    <property type="nucleotide sequence ID" value="NZ_LAPZ01000001.1"/>
</dbReference>
<evidence type="ECO:0000256" key="5">
    <source>
        <dbReference type="ARBA" id="ARBA00011996"/>
    </source>
</evidence>
<dbReference type="InterPro" id="IPR013815">
    <property type="entry name" value="ATP_grasp_subdomain_1"/>
</dbReference>
<keyword evidence="7" id="KW-0808">Transferase</keyword>
<evidence type="ECO:0000313" key="16">
    <source>
        <dbReference type="EMBL" id="OSY89213.1"/>
    </source>
</evidence>
<dbReference type="UniPathway" id="UPA00138"/>
<evidence type="ECO:0000256" key="14">
    <source>
        <dbReference type="ARBA" id="ARBA00047700"/>
    </source>
</evidence>
<dbReference type="GO" id="GO:0008986">
    <property type="term" value="F:pyruvate, water dikinase activity"/>
    <property type="evidence" value="ECO:0007669"/>
    <property type="project" value="UniProtKB-EC"/>
</dbReference>
<dbReference type="AlphaFoldDB" id="A0A1Y2PFF4"/>
<dbReference type="Pfam" id="PF01326">
    <property type="entry name" value="PPDK_N"/>
    <property type="match status" value="1"/>
</dbReference>
<gene>
    <name evidence="16" type="ORF">WH52_00735</name>
</gene>